<accession>L7JQE7</accession>
<evidence type="ECO:0000256" key="1">
    <source>
        <dbReference type="SAM" id="Phobius"/>
    </source>
</evidence>
<dbReference type="EMBL" id="JH794855">
    <property type="protein sequence ID" value="ELQ70064.1"/>
    <property type="molecule type" value="Genomic_DNA"/>
</dbReference>
<reference evidence="2" key="1">
    <citation type="journal article" date="2012" name="PLoS Genet.">
        <title>Comparative analysis of the genomes of two field isolates of the rice blast fungus Magnaporthe oryzae.</title>
        <authorList>
            <person name="Xue M."/>
            <person name="Yang J."/>
            <person name="Li Z."/>
            <person name="Hu S."/>
            <person name="Yao N."/>
            <person name="Dean R.A."/>
            <person name="Zhao W."/>
            <person name="Shen M."/>
            <person name="Zhang H."/>
            <person name="Li C."/>
            <person name="Liu L."/>
            <person name="Cao L."/>
            <person name="Xu X."/>
            <person name="Xing Y."/>
            <person name="Hsiang T."/>
            <person name="Zhang Z."/>
            <person name="Xu J.R."/>
            <person name="Peng Y.L."/>
        </authorList>
    </citation>
    <scope>NUCLEOTIDE SEQUENCE [LARGE SCALE GENOMIC DNA]</scope>
    <source>
        <strain evidence="2">P131</strain>
    </source>
</reference>
<proteinExistence type="predicted"/>
<protein>
    <submittedName>
        <fullName evidence="2">Uncharacterized protein</fullName>
    </submittedName>
</protein>
<dbReference type="AlphaFoldDB" id="L7JQE7"/>
<keyword evidence="1" id="KW-0812">Transmembrane</keyword>
<gene>
    <name evidence="2" type="ORF">OOW_P131scaffold00087g4</name>
</gene>
<name>L7JQE7_PYRO1</name>
<keyword evidence="1" id="KW-1133">Transmembrane helix</keyword>
<feature type="transmembrane region" description="Helical" evidence="1">
    <location>
        <begin position="171"/>
        <end position="193"/>
    </location>
</feature>
<organism>
    <name type="scientific">Pyricularia oryzae (strain P131)</name>
    <name type="common">Rice blast fungus</name>
    <name type="synonym">Magnaporthe oryzae</name>
    <dbReference type="NCBI Taxonomy" id="1143193"/>
    <lineage>
        <taxon>Eukaryota</taxon>
        <taxon>Fungi</taxon>
        <taxon>Dikarya</taxon>
        <taxon>Ascomycota</taxon>
        <taxon>Pezizomycotina</taxon>
        <taxon>Sordariomycetes</taxon>
        <taxon>Sordariomycetidae</taxon>
        <taxon>Magnaporthales</taxon>
        <taxon>Pyriculariaceae</taxon>
        <taxon>Pyricularia</taxon>
    </lineage>
</organism>
<evidence type="ECO:0000313" key="2">
    <source>
        <dbReference type="EMBL" id="ELQ70064.1"/>
    </source>
</evidence>
<keyword evidence="1" id="KW-0472">Membrane</keyword>
<sequence>MVALTLSFEPSSMLHSTSPSPCRPVRYNVFTHTKRSKTFNHRFGFHLYPRAMKIFSLFANCFGSTEAESPPCTTSKKQHIPPGVLSAQEISAEVIELLQNAEKDGPALRRQINDVIGEEGWTESIARAIVAGLEALIKDDRENIMPVLGEFIDKAEQAAKAVFAFPQEHPYLTAGFVTIVAIGVLVLVAPWVVEALGFGEMGPVGVLSFTTFQKYYNCSCD</sequence>